<dbReference type="InterPro" id="IPR050808">
    <property type="entry name" value="Phage_Integrase"/>
</dbReference>
<dbReference type="InterPro" id="IPR038488">
    <property type="entry name" value="Integrase_DNA-bd_sf"/>
</dbReference>
<evidence type="ECO:0000259" key="4">
    <source>
        <dbReference type="Pfam" id="PF13356"/>
    </source>
</evidence>
<evidence type="ECO:0000256" key="1">
    <source>
        <dbReference type="ARBA" id="ARBA00008857"/>
    </source>
</evidence>
<evidence type="ECO:0000256" key="2">
    <source>
        <dbReference type="ARBA" id="ARBA00022908"/>
    </source>
</evidence>
<reference evidence="5 6" key="2">
    <citation type="journal article" date="2015" name="Biomed. Res. Int.">
        <title>Effects of Arsenite Resistance on the Growth and Functional Gene Expression of Leptospirillum ferriphilum and Acidithiobacillus thiooxidans in Pure Culture and Coculture.</title>
        <authorList>
            <person name="Jiang H."/>
            <person name="Liang Y."/>
            <person name="Yin H."/>
            <person name="Xiao Y."/>
            <person name="Guo X."/>
            <person name="Xu Y."/>
            <person name="Hu Q."/>
            <person name="Liu H."/>
            <person name="Liu X."/>
        </authorList>
    </citation>
    <scope>NUCLEOTIDE SEQUENCE [LARGE SCALE GENOMIC DNA]</scope>
    <source>
        <strain evidence="5 6">YSK</strain>
    </source>
</reference>
<evidence type="ECO:0000313" key="5">
    <source>
        <dbReference type="EMBL" id="AIA31341.1"/>
    </source>
</evidence>
<comment type="similarity">
    <text evidence="1">Belongs to the 'phage' integrase family.</text>
</comment>
<dbReference type="PANTHER" id="PTHR30629:SF2">
    <property type="entry name" value="PROPHAGE INTEGRASE INTS-RELATED"/>
    <property type="match status" value="1"/>
</dbReference>
<dbReference type="InterPro" id="IPR025166">
    <property type="entry name" value="Integrase_DNA_bind_dom"/>
</dbReference>
<dbReference type="HOGENOM" id="CLU_1748063_0_0_0"/>
<accession>A0A059Y1C7</accession>
<evidence type="ECO:0000313" key="6">
    <source>
        <dbReference type="Proteomes" id="UP000027059"/>
    </source>
</evidence>
<protein>
    <recommendedName>
        <fullName evidence="4">Integrase DNA-binding domain-containing protein</fullName>
    </recommendedName>
</protein>
<dbReference type="PANTHER" id="PTHR30629">
    <property type="entry name" value="PROPHAGE INTEGRASE"/>
    <property type="match status" value="1"/>
</dbReference>
<reference evidence="6" key="1">
    <citation type="submission" date="2014-02" db="EMBL/GenBank/DDBJ databases">
        <title>Complete genome sequence and comparative genomic analysis of the nitrogen-fixing bacterium Leptospirillum ferriphilum YSK.</title>
        <authorList>
            <person name="Guo X."/>
            <person name="Yin H."/>
            <person name="Liang Y."/>
            <person name="Hu Q."/>
            <person name="Ma L."/>
            <person name="Xiao Y."/>
            <person name="Zhang X."/>
            <person name="Qiu G."/>
            <person name="Liu X."/>
        </authorList>
    </citation>
    <scope>NUCLEOTIDE SEQUENCE [LARGE SCALE GENOMIC DNA]</scope>
    <source>
        <strain evidence="6">YSK</strain>
    </source>
</reference>
<dbReference type="Gene3D" id="3.30.160.390">
    <property type="entry name" value="Integrase, DNA-binding domain"/>
    <property type="match status" value="1"/>
</dbReference>
<keyword evidence="2" id="KW-0229">DNA integration</keyword>
<dbReference type="AlphaFoldDB" id="A0A059Y1C7"/>
<dbReference type="Proteomes" id="UP000027059">
    <property type="component" value="Chromosome"/>
</dbReference>
<dbReference type="RefSeq" id="WP_038504118.1">
    <property type="nucleotide sequence ID" value="NZ_CP007243.1"/>
</dbReference>
<evidence type="ECO:0000256" key="3">
    <source>
        <dbReference type="SAM" id="MobiDB-lite"/>
    </source>
</evidence>
<gene>
    <name evidence="5" type="ORF">Y981_00050</name>
</gene>
<feature type="region of interest" description="Disordered" evidence="3">
    <location>
        <begin position="71"/>
        <end position="92"/>
    </location>
</feature>
<dbReference type="GO" id="GO:0015074">
    <property type="term" value="P:DNA integration"/>
    <property type="evidence" value="ECO:0007669"/>
    <property type="project" value="UniProtKB-KW"/>
</dbReference>
<dbReference type="EMBL" id="CP007243">
    <property type="protein sequence ID" value="AIA31341.1"/>
    <property type="molecule type" value="Genomic_DNA"/>
</dbReference>
<dbReference type="KEGG" id="lfp:Y981_00050"/>
<proteinExistence type="inferred from homology"/>
<sequence length="149" mass="17067">MVTFMSLTEALIQKAKPREKPYKLSDGKGLCLLVNPTGSLWWRFRYRFDGKEKMLALGVYPKVSLKEARKKRDEARDKVKSGVDPSEERREVKRNAIKQNKITFRLTLSYSGDLTIMTPIRTITLNPAQTEALRAFLIAASTEKMENPC</sequence>
<name>A0A059Y1C7_9BACT</name>
<organism evidence="5 6">
    <name type="scientific">Leptospirillum ferriphilum YSK</name>
    <dbReference type="NCBI Taxonomy" id="1441628"/>
    <lineage>
        <taxon>Bacteria</taxon>
        <taxon>Pseudomonadati</taxon>
        <taxon>Nitrospirota</taxon>
        <taxon>Nitrospiria</taxon>
        <taxon>Nitrospirales</taxon>
        <taxon>Nitrospiraceae</taxon>
        <taxon>Leptospirillum</taxon>
    </lineage>
</organism>
<keyword evidence="6" id="KW-1185">Reference proteome</keyword>
<feature type="domain" description="Integrase DNA-binding" evidence="4">
    <location>
        <begin position="7"/>
        <end position="91"/>
    </location>
</feature>
<dbReference type="Pfam" id="PF13356">
    <property type="entry name" value="Arm-DNA-bind_3"/>
    <property type="match status" value="1"/>
</dbReference>